<comment type="caution">
    <text evidence="2">The sequence shown here is derived from an EMBL/GenBank/DDBJ whole genome shotgun (WGS) entry which is preliminary data.</text>
</comment>
<feature type="region of interest" description="Disordered" evidence="1">
    <location>
        <begin position="130"/>
        <end position="159"/>
    </location>
</feature>
<gene>
    <name evidence="2" type="ORF">EZS28_001096</name>
</gene>
<evidence type="ECO:0000313" key="3">
    <source>
        <dbReference type="Proteomes" id="UP000324800"/>
    </source>
</evidence>
<dbReference type="AlphaFoldDB" id="A0A5J4X992"/>
<evidence type="ECO:0000256" key="1">
    <source>
        <dbReference type="SAM" id="MobiDB-lite"/>
    </source>
</evidence>
<protein>
    <recommendedName>
        <fullName evidence="4">IQ calmodulin-binding motif family protein</fullName>
    </recommendedName>
</protein>
<evidence type="ECO:0008006" key="4">
    <source>
        <dbReference type="Google" id="ProtNLM"/>
    </source>
</evidence>
<feature type="region of interest" description="Disordered" evidence="1">
    <location>
        <begin position="216"/>
        <end position="282"/>
    </location>
</feature>
<accession>A0A5J4X992</accession>
<dbReference type="PROSITE" id="PS50096">
    <property type="entry name" value="IQ"/>
    <property type="match status" value="2"/>
</dbReference>
<feature type="compositionally biased region" description="Basic and acidic residues" evidence="1">
    <location>
        <begin position="242"/>
        <end position="251"/>
    </location>
</feature>
<feature type="compositionally biased region" description="Basic and acidic residues" evidence="1">
    <location>
        <begin position="216"/>
        <end position="227"/>
    </location>
</feature>
<proteinExistence type="predicted"/>
<dbReference type="Proteomes" id="UP000324800">
    <property type="component" value="Unassembled WGS sequence"/>
</dbReference>
<feature type="compositionally biased region" description="Low complexity" evidence="1">
    <location>
        <begin position="264"/>
        <end position="282"/>
    </location>
</feature>
<name>A0A5J4X992_9EUKA</name>
<feature type="compositionally biased region" description="Basic and acidic residues" evidence="1">
    <location>
        <begin position="137"/>
        <end position="146"/>
    </location>
</feature>
<reference evidence="2 3" key="1">
    <citation type="submission" date="2019-03" db="EMBL/GenBank/DDBJ databases">
        <title>Single cell metagenomics reveals metabolic interactions within the superorganism composed of flagellate Streblomastix strix and complex community of Bacteroidetes bacteria on its surface.</title>
        <authorList>
            <person name="Treitli S.C."/>
            <person name="Kolisko M."/>
            <person name="Husnik F."/>
            <person name="Keeling P."/>
            <person name="Hampl V."/>
        </authorList>
    </citation>
    <scope>NUCLEOTIDE SEQUENCE [LARGE SCALE GENOMIC DNA]</scope>
    <source>
        <strain evidence="2">ST1C</strain>
    </source>
</reference>
<dbReference type="Pfam" id="PF00612">
    <property type="entry name" value="IQ"/>
    <property type="match status" value="2"/>
</dbReference>
<dbReference type="OrthoDB" id="5954088at2759"/>
<sequence length="363" mass="43071">MQKLVRGFLARRRLQHYIQQEQESSALLIQTRWRGYYTRKKYMANHVAQSKTSLIAQSLWRRHVCQQLKKEMKERDIAARVLGNYYRIHMLYRMKRLGWKPENQGMKQITEMNKNKKNENKIEKEKLNDNEQQELQEQQKDQKCDNSEQQQQSDRCVVSVPLSQKQAVEIVKATIQDKDIADKAEKLINNKKYDVSSYIVTASYVANEATQKTIQEKKENEKKEKEKKQKGKKDKTKGKKEKMKEKEKKDIEQEEEQYDKDHFQPQQQQNQQQQELNQSQSLSQFQSQLINISPEHLPISQFPFTLPLSPESLQMQIQPYIQLRYPSSSSFAQKTNESTTPSSIVYKMPFVYQQSEIGFYSNQ</sequence>
<dbReference type="EMBL" id="SNRW01000107">
    <property type="protein sequence ID" value="KAA6403376.1"/>
    <property type="molecule type" value="Genomic_DNA"/>
</dbReference>
<dbReference type="Gene3D" id="1.20.5.190">
    <property type="match status" value="1"/>
</dbReference>
<dbReference type="InterPro" id="IPR000048">
    <property type="entry name" value="IQ_motif_EF-hand-BS"/>
</dbReference>
<dbReference type="SMART" id="SM00015">
    <property type="entry name" value="IQ"/>
    <property type="match status" value="3"/>
</dbReference>
<evidence type="ECO:0000313" key="2">
    <source>
        <dbReference type="EMBL" id="KAA6403376.1"/>
    </source>
</evidence>
<organism evidence="2 3">
    <name type="scientific">Streblomastix strix</name>
    <dbReference type="NCBI Taxonomy" id="222440"/>
    <lineage>
        <taxon>Eukaryota</taxon>
        <taxon>Metamonada</taxon>
        <taxon>Preaxostyla</taxon>
        <taxon>Oxymonadida</taxon>
        <taxon>Streblomastigidae</taxon>
        <taxon>Streblomastix</taxon>
    </lineage>
</organism>
<feature type="compositionally biased region" description="Basic residues" evidence="1">
    <location>
        <begin position="228"/>
        <end position="241"/>
    </location>
</feature>